<keyword evidence="4" id="KW-0175">Coiled coil</keyword>
<proteinExistence type="inferred from homology"/>
<dbReference type="EMBL" id="CCKQ01017172">
    <property type="protein sequence ID" value="CDW89048.1"/>
    <property type="molecule type" value="Genomic_DNA"/>
</dbReference>
<dbReference type="AlphaFoldDB" id="A0A078B683"/>
<dbReference type="OMA" id="AVKFEEY"/>
<keyword evidence="8" id="KW-1185">Reference proteome</keyword>
<dbReference type="Pfam" id="PF04112">
    <property type="entry name" value="Mak10"/>
    <property type="match status" value="1"/>
</dbReference>
<keyword evidence="3" id="KW-0963">Cytoplasm</keyword>
<evidence type="ECO:0000256" key="3">
    <source>
        <dbReference type="ARBA" id="ARBA00022490"/>
    </source>
</evidence>
<dbReference type="Pfam" id="PF25789">
    <property type="entry name" value="TPR_NAA35"/>
    <property type="match status" value="1"/>
</dbReference>
<dbReference type="GO" id="GO:0016740">
    <property type="term" value="F:transferase activity"/>
    <property type="evidence" value="ECO:0007669"/>
    <property type="project" value="UniProtKB-KW"/>
</dbReference>
<dbReference type="InterPro" id="IPR057982">
    <property type="entry name" value="TPR_NAA35"/>
</dbReference>
<feature type="domain" description="NAA35-like TPR repeats" evidence="6">
    <location>
        <begin position="348"/>
        <end position="705"/>
    </location>
</feature>
<dbReference type="OrthoDB" id="286286at2759"/>
<dbReference type="InterPro" id="IPR057983">
    <property type="entry name" value="NAA35-like_N"/>
</dbReference>
<evidence type="ECO:0000259" key="5">
    <source>
        <dbReference type="Pfam" id="PF04112"/>
    </source>
</evidence>
<gene>
    <name evidence="7" type="primary">Contig19454.g20628</name>
    <name evidence="7" type="ORF">STYLEM_18176</name>
</gene>
<comment type="similarity">
    <text evidence="2">Belongs to the MAK10 family.</text>
</comment>
<organism evidence="7 8">
    <name type="scientific">Stylonychia lemnae</name>
    <name type="common">Ciliate</name>
    <dbReference type="NCBI Taxonomy" id="5949"/>
    <lineage>
        <taxon>Eukaryota</taxon>
        <taxon>Sar</taxon>
        <taxon>Alveolata</taxon>
        <taxon>Ciliophora</taxon>
        <taxon>Intramacronucleata</taxon>
        <taxon>Spirotrichea</taxon>
        <taxon>Stichotrichia</taxon>
        <taxon>Sporadotrichida</taxon>
        <taxon>Oxytrichidae</taxon>
        <taxon>Stylonychinae</taxon>
        <taxon>Stylonychia</taxon>
    </lineage>
</organism>
<accession>A0A078B683</accession>
<evidence type="ECO:0000256" key="2">
    <source>
        <dbReference type="ARBA" id="ARBA00006289"/>
    </source>
</evidence>
<dbReference type="PANTHER" id="PTHR21373">
    <property type="entry name" value="GLUCOSE REPRESSIBLE PROTEIN MAK10"/>
    <property type="match status" value="1"/>
</dbReference>
<protein>
    <submittedName>
        <fullName evidence="7">N-alpha-acetyltransferase auxiliary subunit</fullName>
    </submittedName>
</protein>
<keyword evidence="7" id="KW-0808">Transferase</keyword>
<evidence type="ECO:0000256" key="1">
    <source>
        <dbReference type="ARBA" id="ARBA00004496"/>
    </source>
</evidence>
<dbReference type="InParanoid" id="A0A078B683"/>
<name>A0A078B683_STYLE</name>
<sequence length="733" mass="86233">MESTSENKQDVLSRKDVYQIIGELEALSPDTQDSELEDVTSLIYSTVEKLNDCEFLAKNDFDLNESMSAFEVMDLKMDMRLRRKEYLHPKMAIQTGLLKIENSLSLEEQIAVLNEFMIQFSCWQKYNVSVQQTIYSCYYLIKREYYEKNPYIASYIEALHLLILTFYENARYSNCLRDEDICFPPCIQKNHQKSLKDILAQINDQISELSKDKNNVQFEVIAGHLKFIRSMMLILLNAFDKDLITAKENNEETKQSSKKKKKNPLLDVPAQIKVLEQSLTSLKKFEQLDQSHNEWAEKLFDQKIVPTLPLVSNLKKFQRHDFNSALVFFTEFHSDLVALENIREKTQYFEELIYDMNQFSSKNPCSMIRLIYERTIFPDPSQMLVLKNVLIQDFLMKGIIEVHPFIKNHLENDTFKEFYHKYSLVAKELMMKCLRNPSRQRRSISKYFDDFNILLNEANIFDNEILTKLGQNPRLGNTVALNMVINISMLIGLEYLNRGMELELFSNHEMYMAFNYSRLVYQMLIFNRKPQISGMNEDLLKLNLVDLNDLNASPDKFKQRRKKSTFVQKLVYDEFEFFKAMFSINGGMTLLAAYAMKQGLVKNIIAQEGVEKQVYEQRFGVFATMQFPRYISYEEYKANLENDCNMDSKELLEKAKNLFIEGKNILQKLIQTEDTLKNDRYFNKQYLEKIQRIAIMNSLNLTKISMFGENAVFKVNRTDSLPHLILIEVEKKK</sequence>
<comment type="subcellular location">
    <subcellularLocation>
        <location evidence="1">Cytoplasm</location>
    </subcellularLocation>
</comment>
<evidence type="ECO:0000259" key="6">
    <source>
        <dbReference type="Pfam" id="PF25789"/>
    </source>
</evidence>
<reference evidence="7 8" key="1">
    <citation type="submission" date="2014-06" db="EMBL/GenBank/DDBJ databases">
        <authorList>
            <person name="Swart Estienne"/>
        </authorList>
    </citation>
    <scope>NUCLEOTIDE SEQUENCE [LARGE SCALE GENOMIC DNA]</scope>
    <source>
        <strain evidence="7 8">130c</strain>
    </source>
</reference>
<evidence type="ECO:0000313" key="8">
    <source>
        <dbReference type="Proteomes" id="UP000039865"/>
    </source>
</evidence>
<dbReference type="Proteomes" id="UP000039865">
    <property type="component" value="Unassembled WGS sequence"/>
</dbReference>
<feature type="coiled-coil region" evidence="4">
    <location>
        <begin position="192"/>
        <end position="219"/>
    </location>
</feature>
<dbReference type="InterPro" id="IPR007244">
    <property type="entry name" value="Naa35_N"/>
</dbReference>
<feature type="domain" description="NAA35-like N-terminal" evidence="5">
    <location>
        <begin position="58"/>
        <end position="141"/>
    </location>
</feature>
<evidence type="ECO:0000313" key="7">
    <source>
        <dbReference type="EMBL" id="CDW89048.1"/>
    </source>
</evidence>
<dbReference type="GO" id="GO:0031417">
    <property type="term" value="C:NatC complex"/>
    <property type="evidence" value="ECO:0007669"/>
    <property type="project" value="InterPro"/>
</dbReference>
<evidence type="ECO:0000256" key="4">
    <source>
        <dbReference type="SAM" id="Coils"/>
    </source>
</evidence>
<dbReference type="PANTHER" id="PTHR21373:SF0">
    <property type="entry name" value="N-ALPHA-ACETYLTRANSFERASE 35, NATC AUXILIARY SUBUNIT"/>
    <property type="match status" value="1"/>
</dbReference>